<protein>
    <submittedName>
        <fullName evidence="1">Uncharacterized protein</fullName>
    </submittedName>
</protein>
<evidence type="ECO:0000313" key="1">
    <source>
        <dbReference type="EMBL" id="MPM87805.1"/>
    </source>
</evidence>
<name>A0A645DF13_9ZZZZ</name>
<comment type="caution">
    <text evidence="1">The sequence shown here is derived from an EMBL/GenBank/DDBJ whole genome shotgun (WGS) entry which is preliminary data.</text>
</comment>
<dbReference type="EMBL" id="VSSQ01035556">
    <property type="protein sequence ID" value="MPM87805.1"/>
    <property type="molecule type" value="Genomic_DNA"/>
</dbReference>
<accession>A0A645DF13</accession>
<dbReference type="AlphaFoldDB" id="A0A645DF13"/>
<sequence length="329" mass="38300">MKLTYREDISNMNWITDSKGSSSLLQHFPDALQLEKYLSLYKRAYELVIVSPDEITAENVNSLIYSARLLCNPQFDFKENTLIELNETDELVKIGGRFSECFVQKAICSNMILACLIAAHASNADLEYALEKYKFSLSLDWFTPHSAHPYYGHVFYTGLESNKSNVNKIYAFLCTYSIIEELGVDIRSSSKKPRFLNNEWNPEVLNDIKLRLNKIGLDFDTKMEWLIRGKPNPLYDEIKQKFTTKSQYYNPANYVYDLELKIYEAIHYCSYIRSFYLAHKTDKTVKYINPYDIHNIQSLVRILILSATGFWSGMDNYREKLQSVKETGV</sequence>
<organism evidence="1">
    <name type="scientific">bioreactor metagenome</name>
    <dbReference type="NCBI Taxonomy" id="1076179"/>
    <lineage>
        <taxon>unclassified sequences</taxon>
        <taxon>metagenomes</taxon>
        <taxon>ecological metagenomes</taxon>
    </lineage>
</organism>
<proteinExistence type="predicted"/>
<gene>
    <name evidence="1" type="ORF">SDC9_134905</name>
</gene>
<reference evidence="1" key="1">
    <citation type="submission" date="2019-08" db="EMBL/GenBank/DDBJ databases">
        <authorList>
            <person name="Kucharzyk K."/>
            <person name="Murdoch R.W."/>
            <person name="Higgins S."/>
            <person name="Loffler F."/>
        </authorList>
    </citation>
    <scope>NUCLEOTIDE SEQUENCE</scope>
</reference>